<dbReference type="InterPro" id="IPR001646">
    <property type="entry name" value="5peptide_repeat"/>
</dbReference>
<dbReference type="Pfam" id="PF00805">
    <property type="entry name" value="Pentapeptide"/>
    <property type="match status" value="1"/>
</dbReference>
<dbReference type="SUPFAM" id="SSF48452">
    <property type="entry name" value="TPR-like"/>
    <property type="match status" value="1"/>
</dbReference>
<evidence type="ECO:0000313" key="2">
    <source>
        <dbReference type="EMBL" id="MCW6035682.1"/>
    </source>
</evidence>
<proteinExistence type="predicted"/>
<protein>
    <submittedName>
        <fullName evidence="2">Pentapeptide repeat-containing protein</fullName>
    </submittedName>
</protein>
<dbReference type="InterPro" id="IPR011990">
    <property type="entry name" value="TPR-like_helical_dom_sf"/>
</dbReference>
<evidence type="ECO:0000313" key="3">
    <source>
        <dbReference type="Proteomes" id="UP001526426"/>
    </source>
</evidence>
<dbReference type="PANTHER" id="PTHR47200:SF2">
    <property type="entry name" value="THYLAKOID LUMENAL 15 KDA PROTEIN 1, CHLOROPLASTIC"/>
    <property type="match status" value="1"/>
</dbReference>
<accession>A0ABT3L3C2</accession>
<keyword evidence="3" id="KW-1185">Reference proteome</keyword>
<reference evidence="2 3" key="1">
    <citation type="submission" date="2021-08" db="EMBL/GenBank/DDBJ databases">
        <title>Draft genome sequence of Spirulina subsalsa with high tolerance to salinity and hype-accumulation of phycocyanin.</title>
        <authorList>
            <person name="Pei H."/>
            <person name="Jiang L."/>
        </authorList>
    </citation>
    <scope>NUCLEOTIDE SEQUENCE [LARGE SCALE GENOMIC DNA]</scope>
    <source>
        <strain evidence="2 3">FACHB-351</strain>
    </source>
</reference>
<name>A0ABT3L3C2_9CYAN</name>
<dbReference type="EMBL" id="JAIHOM010000018">
    <property type="protein sequence ID" value="MCW6035682.1"/>
    <property type="molecule type" value="Genomic_DNA"/>
</dbReference>
<organism evidence="2 3">
    <name type="scientific">Spirulina subsalsa FACHB-351</name>
    <dbReference type="NCBI Taxonomy" id="234711"/>
    <lineage>
        <taxon>Bacteria</taxon>
        <taxon>Bacillati</taxon>
        <taxon>Cyanobacteriota</taxon>
        <taxon>Cyanophyceae</taxon>
        <taxon>Spirulinales</taxon>
        <taxon>Spirulinaceae</taxon>
        <taxon>Spirulina</taxon>
    </lineage>
</organism>
<gene>
    <name evidence="2" type="ORF">K4A83_05270</name>
</gene>
<dbReference type="Proteomes" id="UP001526426">
    <property type="component" value="Unassembled WGS sequence"/>
</dbReference>
<keyword evidence="1" id="KW-0802">TPR repeat</keyword>
<dbReference type="Gene3D" id="1.25.40.10">
    <property type="entry name" value="Tetratricopeptide repeat domain"/>
    <property type="match status" value="1"/>
</dbReference>
<dbReference type="PROSITE" id="PS50005">
    <property type="entry name" value="TPR"/>
    <property type="match status" value="1"/>
</dbReference>
<dbReference type="InterPro" id="IPR044213">
    <property type="entry name" value="At2g44920-like"/>
</dbReference>
<dbReference type="PANTHER" id="PTHR47200">
    <property type="entry name" value="THYLAKOID LUMENAL 15 KDA PROTEIN 1, CHLOROPLASTIC"/>
    <property type="match status" value="1"/>
</dbReference>
<comment type="caution">
    <text evidence="2">The sequence shown here is derived from an EMBL/GenBank/DDBJ whole genome shotgun (WGS) entry which is preliminary data.</text>
</comment>
<sequence length="245" mass="26458">MPLSLSVRAENLQHLHQLLSQRECPQCDLTRAGLVMADLSGANLVGADLRFANLSRANLAGADLRFANLGGASLNGANLTGADLTGANVAGADLRNAYFMQANLEATNLNQAVVDGAMGIPGQFFTADHFYARGVLESNRRNFIRAIEYYNQALERNPRYGEVYLARSVARYRLLDEVGAMQDAKIAQGLFEEQENEQGKQAAQYFLAQMEAMNNPGRGGSGVGIDLLNMLGGLSSVLLRALSLF</sequence>
<dbReference type="SUPFAM" id="SSF141571">
    <property type="entry name" value="Pentapeptide repeat-like"/>
    <property type="match status" value="1"/>
</dbReference>
<dbReference type="Gene3D" id="2.160.20.80">
    <property type="entry name" value="E3 ubiquitin-protein ligase SopA"/>
    <property type="match status" value="1"/>
</dbReference>
<feature type="repeat" description="TPR" evidence="1">
    <location>
        <begin position="127"/>
        <end position="160"/>
    </location>
</feature>
<evidence type="ECO:0000256" key="1">
    <source>
        <dbReference type="PROSITE-ProRule" id="PRU00339"/>
    </source>
</evidence>
<dbReference type="SMART" id="SM00028">
    <property type="entry name" value="TPR"/>
    <property type="match status" value="1"/>
</dbReference>
<dbReference type="InterPro" id="IPR019734">
    <property type="entry name" value="TPR_rpt"/>
</dbReference>